<dbReference type="AlphaFoldDB" id="A0A6G1K9M7"/>
<keyword evidence="2" id="KW-1185">Reference proteome</keyword>
<evidence type="ECO:0000313" key="2">
    <source>
        <dbReference type="Proteomes" id="UP000799428"/>
    </source>
</evidence>
<dbReference type="EMBL" id="MU005770">
    <property type="protein sequence ID" value="KAF2709599.1"/>
    <property type="molecule type" value="Genomic_DNA"/>
</dbReference>
<name>A0A6G1K9M7_9PLEO</name>
<proteinExistence type="predicted"/>
<dbReference type="Proteomes" id="UP000799428">
    <property type="component" value="Unassembled WGS sequence"/>
</dbReference>
<organism evidence="1 2">
    <name type="scientific">Pleomassaria siparia CBS 279.74</name>
    <dbReference type="NCBI Taxonomy" id="1314801"/>
    <lineage>
        <taxon>Eukaryota</taxon>
        <taxon>Fungi</taxon>
        <taxon>Dikarya</taxon>
        <taxon>Ascomycota</taxon>
        <taxon>Pezizomycotina</taxon>
        <taxon>Dothideomycetes</taxon>
        <taxon>Pleosporomycetidae</taxon>
        <taxon>Pleosporales</taxon>
        <taxon>Pleomassariaceae</taxon>
        <taxon>Pleomassaria</taxon>
    </lineage>
</organism>
<protein>
    <submittedName>
        <fullName evidence="1">Uncharacterized protein</fullName>
    </submittedName>
</protein>
<evidence type="ECO:0000313" key="1">
    <source>
        <dbReference type="EMBL" id="KAF2709599.1"/>
    </source>
</evidence>
<gene>
    <name evidence="1" type="ORF">K504DRAFT_278089</name>
</gene>
<accession>A0A6G1K9M7</accession>
<sequence>MQASRTMSLNPPSLPHLLHLEPIPIPIPIPSGSRCMVHTVECNSCLVALHCVRGSAYQTLVTDICSDPDCFIASKSVSWERVDILHVQKSTPMGEAAPSKKTCSTAGTASTNNTPTLYPTIEATHLSTLSPNSRPESPHSYRLGFTCLRWTYSHYNLYSPSLGTSKNTGRLPWIFARLTP</sequence>
<reference evidence="1" key="1">
    <citation type="journal article" date="2020" name="Stud. Mycol.">
        <title>101 Dothideomycetes genomes: a test case for predicting lifestyles and emergence of pathogens.</title>
        <authorList>
            <person name="Haridas S."/>
            <person name="Albert R."/>
            <person name="Binder M."/>
            <person name="Bloem J."/>
            <person name="Labutti K."/>
            <person name="Salamov A."/>
            <person name="Andreopoulos B."/>
            <person name="Baker S."/>
            <person name="Barry K."/>
            <person name="Bills G."/>
            <person name="Bluhm B."/>
            <person name="Cannon C."/>
            <person name="Castanera R."/>
            <person name="Culley D."/>
            <person name="Daum C."/>
            <person name="Ezra D."/>
            <person name="Gonzalez J."/>
            <person name="Henrissat B."/>
            <person name="Kuo A."/>
            <person name="Liang C."/>
            <person name="Lipzen A."/>
            <person name="Lutzoni F."/>
            <person name="Magnuson J."/>
            <person name="Mondo S."/>
            <person name="Nolan M."/>
            <person name="Ohm R."/>
            <person name="Pangilinan J."/>
            <person name="Park H.-J."/>
            <person name="Ramirez L."/>
            <person name="Alfaro M."/>
            <person name="Sun H."/>
            <person name="Tritt A."/>
            <person name="Yoshinaga Y."/>
            <person name="Zwiers L.-H."/>
            <person name="Turgeon B."/>
            <person name="Goodwin S."/>
            <person name="Spatafora J."/>
            <person name="Crous P."/>
            <person name="Grigoriev I."/>
        </authorList>
    </citation>
    <scope>NUCLEOTIDE SEQUENCE</scope>
    <source>
        <strain evidence="1">CBS 279.74</strain>
    </source>
</reference>